<dbReference type="Proteomes" id="UP000311605">
    <property type="component" value="Unassembled WGS sequence"/>
</dbReference>
<evidence type="ECO:0000313" key="2">
    <source>
        <dbReference type="Proteomes" id="UP000311605"/>
    </source>
</evidence>
<dbReference type="InterPro" id="IPR036513">
    <property type="entry name" value="STAS_dom_sf"/>
</dbReference>
<reference evidence="1 2" key="1">
    <citation type="submission" date="2019-06" db="EMBL/GenBank/DDBJ databases">
        <title>The draft genome of Rhizobium smilacinae PTYR-5.</title>
        <authorList>
            <person name="Liu L."/>
            <person name="Li L."/>
            <person name="Zhang X."/>
        </authorList>
    </citation>
    <scope>NUCLEOTIDE SEQUENCE [LARGE SCALE GENOMIC DNA]</scope>
    <source>
        <strain evidence="1 2">PTYR-5</strain>
    </source>
</reference>
<protein>
    <recommendedName>
        <fullName evidence="3">STAS domain-containing protein</fullName>
    </recommendedName>
</protein>
<sequence>MNIAGQNEACLRLPENLTVRAIIPVREDMLTFIDAHETATIELADEVQVDISFIQIIEAARVYASTAGKQITLAQPASGALLETLRRSGFLEGMSDDDAKFWLHQGKIQ</sequence>
<proteinExistence type="predicted"/>
<dbReference type="OrthoDB" id="7576888at2"/>
<dbReference type="EMBL" id="VDMN01000001">
    <property type="protein sequence ID" value="TNM66623.1"/>
    <property type="molecule type" value="Genomic_DNA"/>
</dbReference>
<dbReference type="RefSeq" id="WP_139676011.1">
    <property type="nucleotide sequence ID" value="NZ_VDMN01000001.1"/>
</dbReference>
<comment type="caution">
    <text evidence="1">The sequence shown here is derived from an EMBL/GenBank/DDBJ whole genome shotgun (WGS) entry which is preliminary data.</text>
</comment>
<organism evidence="1 2">
    <name type="scientific">Aliirhizobium smilacinae</name>
    <dbReference type="NCBI Taxonomy" id="1395944"/>
    <lineage>
        <taxon>Bacteria</taxon>
        <taxon>Pseudomonadati</taxon>
        <taxon>Pseudomonadota</taxon>
        <taxon>Alphaproteobacteria</taxon>
        <taxon>Hyphomicrobiales</taxon>
        <taxon>Rhizobiaceae</taxon>
        <taxon>Aliirhizobium</taxon>
    </lineage>
</organism>
<name>A0A5C4XU00_9HYPH</name>
<evidence type="ECO:0000313" key="1">
    <source>
        <dbReference type="EMBL" id="TNM66623.1"/>
    </source>
</evidence>
<keyword evidence="2" id="KW-1185">Reference proteome</keyword>
<dbReference type="SUPFAM" id="SSF52091">
    <property type="entry name" value="SpoIIaa-like"/>
    <property type="match status" value="1"/>
</dbReference>
<dbReference type="AlphaFoldDB" id="A0A5C4XU00"/>
<accession>A0A5C4XU00</accession>
<evidence type="ECO:0008006" key="3">
    <source>
        <dbReference type="Google" id="ProtNLM"/>
    </source>
</evidence>
<gene>
    <name evidence="1" type="ORF">FHP24_10650</name>
</gene>